<reference evidence="1 2" key="1">
    <citation type="submission" date="2022-06" db="EMBL/GenBank/DDBJ databases">
        <title>Roseomonas CN29.</title>
        <authorList>
            <person name="Cheng Y."/>
            <person name="He X."/>
        </authorList>
    </citation>
    <scope>NUCLEOTIDE SEQUENCE [LARGE SCALE GENOMIC DNA]</scope>
    <source>
        <strain evidence="1 2">CN29</strain>
    </source>
</reference>
<keyword evidence="2" id="KW-1185">Reference proteome</keyword>
<comment type="caution">
    <text evidence="1">The sequence shown here is derived from an EMBL/GenBank/DDBJ whole genome shotgun (WGS) entry which is preliminary data.</text>
</comment>
<organism evidence="1 2">
    <name type="scientific">Roseomonas populi</name>
    <dbReference type="NCBI Taxonomy" id="3121582"/>
    <lineage>
        <taxon>Bacteria</taxon>
        <taxon>Pseudomonadati</taxon>
        <taxon>Pseudomonadota</taxon>
        <taxon>Alphaproteobacteria</taxon>
        <taxon>Acetobacterales</taxon>
        <taxon>Roseomonadaceae</taxon>
        <taxon>Roseomonas</taxon>
    </lineage>
</organism>
<dbReference type="RefSeq" id="WP_257717771.1">
    <property type="nucleotide sequence ID" value="NZ_JANJOU010000018.1"/>
</dbReference>
<dbReference type="EMBL" id="JANJOU010000018">
    <property type="protein sequence ID" value="MCR0984114.1"/>
    <property type="molecule type" value="Genomic_DNA"/>
</dbReference>
<sequence>MFLTHAPVAVSAPQITPLAGGAISQTPWRYDGALAGMIGKGLGLQAISAYLGAAPAIIMGRVVELGLATPHDEPFRRMKHAKAWPVSDFRRLIDCWLDNWKASSASKIFGRSLSSIYGQVRRLGLPRRSRRDLHQPTPEAFDQLQRARGALGALCRDLFDTVDKSLVKVITRASGEILRIERKLNRDEVRWTTALDLEISDRAWSCQHHKAIARDLGISPRAICTRLSALGVPPRDRKELVDFYDPAIGQERIRKSRYKMRQCSFLKNQIFWSAHFGETTSKVAKRSKAYHEAFRAIL</sequence>
<proteinExistence type="predicted"/>
<protein>
    <submittedName>
        <fullName evidence="1">Uncharacterized protein</fullName>
    </submittedName>
</protein>
<gene>
    <name evidence="1" type="ORF">NRP21_18830</name>
</gene>
<dbReference type="Proteomes" id="UP001524642">
    <property type="component" value="Unassembled WGS sequence"/>
</dbReference>
<evidence type="ECO:0000313" key="1">
    <source>
        <dbReference type="EMBL" id="MCR0984114.1"/>
    </source>
</evidence>
<evidence type="ECO:0000313" key="2">
    <source>
        <dbReference type="Proteomes" id="UP001524642"/>
    </source>
</evidence>
<accession>A0ABT1X8T0</accession>
<name>A0ABT1X8T0_9PROT</name>